<evidence type="ECO:0000313" key="1">
    <source>
        <dbReference type="EMBL" id="THH27891.1"/>
    </source>
</evidence>
<dbReference type="EMBL" id="SGPM01000217">
    <property type="protein sequence ID" value="THH27891.1"/>
    <property type="molecule type" value="Genomic_DNA"/>
</dbReference>
<reference evidence="1 2" key="1">
    <citation type="submission" date="2019-02" db="EMBL/GenBank/DDBJ databases">
        <title>Genome sequencing of the rare red list fungi Antrodiella citrinella (Flaviporus citrinellus).</title>
        <authorList>
            <person name="Buettner E."/>
            <person name="Kellner H."/>
        </authorList>
    </citation>
    <scope>NUCLEOTIDE SEQUENCE [LARGE SCALE GENOMIC DNA]</scope>
    <source>
        <strain evidence="1 2">DSM 108506</strain>
    </source>
</reference>
<comment type="caution">
    <text evidence="1">The sequence shown here is derived from an EMBL/GenBank/DDBJ whole genome shotgun (WGS) entry which is preliminary data.</text>
</comment>
<accession>A0A4S4MS06</accession>
<dbReference type="Gene3D" id="2.40.160.20">
    <property type="match status" value="1"/>
</dbReference>
<proteinExistence type="predicted"/>
<dbReference type="OrthoDB" id="2749676at2759"/>
<organism evidence="1 2">
    <name type="scientific">Antrodiella citrinella</name>
    <dbReference type="NCBI Taxonomy" id="2447956"/>
    <lineage>
        <taxon>Eukaryota</taxon>
        <taxon>Fungi</taxon>
        <taxon>Dikarya</taxon>
        <taxon>Basidiomycota</taxon>
        <taxon>Agaricomycotina</taxon>
        <taxon>Agaricomycetes</taxon>
        <taxon>Polyporales</taxon>
        <taxon>Steccherinaceae</taxon>
        <taxon>Antrodiella</taxon>
    </lineage>
</organism>
<name>A0A4S4MS06_9APHY</name>
<sequence length="143" mass="15242">MKGAFGTRSNKPLLGGTVKDASGKIVGKIVPNTSASHGVVDVYGTYHPNVSMTIQWDADGTFAYLNLNGVGVMGAPTTVYIHMEADATSSYFWLNRRFLIGKVSHAPDGSLAFFDIFALNELQVDAKKVVQYSAVPVSVKASA</sequence>
<dbReference type="Proteomes" id="UP000308730">
    <property type="component" value="Unassembled WGS sequence"/>
</dbReference>
<evidence type="ECO:0000313" key="2">
    <source>
        <dbReference type="Proteomes" id="UP000308730"/>
    </source>
</evidence>
<keyword evidence="2" id="KW-1185">Reference proteome</keyword>
<protein>
    <submittedName>
        <fullName evidence="1">Uncharacterized protein</fullName>
    </submittedName>
</protein>
<gene>
    <name evidence="1" type="ORF">EUX98_g6299</name>
</gene>
<dbReference type="AlphaFoldDB" id="A0A4S4MS06"/>